<organism evidence="1 2">
    <name type="scientific">Chiloscyllium punctatum</name>
    <name type="common">Brownbanded bambooshark</name>
    <name type="synonym">Hemiscyllium punctatum</name>
    <dbReference type="NCBI Taxonomy" id="137246"/>
    <lineage>
        <taxon>Eukaryota</taxon>
        <taxon>Metazoa</taxon>
        <taxon>Chordata</taxon>
        <taxon>Craniata</taxon>
        <taxon>Vertebrata</taxon>
        <taxon>Chondrichthyes</taxon>
        <taxon>Elasmobranchii</taxon>
        <taxon>Galeomorphii</taxon>
        <taxon>Galeoidea</taxon>
        <taxon>Orectolobiformes</taxon>
        <taxon>Hemiscylliidae</taxon>
        <taxon>Chiloscyllium</taxon>
    </lineage>
</organism>
<evidence type="ECO:0000313" key="1">
    <source>
        <dbReference type="EMBL" id="GCC31878.1"/>
    </source>
</evidence>
<evidence type="ECO:0000313" key="2">
    <source>
        <dbReference type="Proteomes" id="UP000287033"/>
    </source>
</evidence>
<sequence>MEAALARSPNLARRRLLWKWNAELALPWKLDAARKRLPGDGDALGSSAWAEGVRSGGIQATCSGIGGE</sequence>
<protein>
    <submittedName>
        <fullName evidence="1">Uncharacterized protein</fullName>
    </submittedName>
</protein>
<dbReference type="AlphaFoldDB" id="A0A401SNB9"/>
<keyword evidence="2" id="KW-1185">Reference proteome</keyword>
<dbReference type="EMBL" id="BEZZ01000396">
    <property type="protein sequence ID" value="GCC31878.1"/>
    <property type="molecule type" value="Genomic_DNA"/>
</dbReference>
<gene>
    <name evidence="1" type="ORF">chiPu_0010338</name>
</gene>
<comment type="caution">
    <text evidence="1">The sequence shown here is derived from an EMBL/GenBank/DDBJ whole genome shotgun (WGS) entry which is preliminary data.</text>
</comment>
<accession>A0A401SNB9</accession>
<dbReference type="Proteomes" id="UP000287033">
    <property type="component" value="Unassembled WGS sequence"/>
</dbReference>
<proteinExistence type="predicted"/>
<reference evidence="1 2" key="1">
    <citation type="journal article" date="2018" name="Nat. Ecol. Evol.">
        <title>Shark genomes provide insights into elasmobranch evolution and the origin of vertebrates.</title>
        <authorList>
            <person name="Hara Y"/>
            <person name="Yamaguchi K"/>
            <person name="Onimaru K"/>
            <person name="Kadota M"/>
            <person name="Koyanagi M"/>
            <person name="Keeley SD"/>
            <person name="Tatsumi K"/>
            <person name="Tanaka K"/>
            <person name="Motone F"/>
            <person name="Kageyama Y"/>
            <person name="Nozu R"/>
            <person name="Adachi N"/>
            <person name="Nishimura O"/>
            <person name="Nakagawa R"/>
            <person name="Tanegashima C"/>
            <person name="Kiyatake I"/>
            <person name="Matsumoto R"/>
            <person name="Murakumo K"/>
            <person name="Nishida K"/>
            <person name="Terakita A"/>
            <person name="Kuratani S"/>
            <person name="Sato K"/>
            <person name="Hyodo S Kuraku.S."/>
        </authorList>
    </citation>
    <scope>NUCLEOTIDE SEQUENCE [LARGE SCALE GENOMIC DNA]</scope>
</reference>
<name>A0A401SNB9_CHIPU</name>